<evidence type="ECO:0000259" key="3">
    <source>
        <dbReference type="PROSITE" id="PS50110"/>
    </source>
</evidence>
<reference evidence="4 5" key="1">
    <citation type="submission" date="2019-05" db="EMBL/GenBank/DDBJ databases">
        <title>Verrucobacter flavum gen. nov., sp. nov. a new member of the family Verrucomicrobiaceae.</title>
        <authorList>
            <person name="Szuroczki S."/>
            <person name="Abbaszade G."/>
            <person name="Szabo A."/>
            <person name="Felfoldi T."/>
            <person name="Schumann P."/>
            <person name="Boka K."/>
            <person name="Keki Z."/>
            <person name="Toumi M."/>
            <person name="Toth E."/>
        </authorList>
    </citation>
    <scope>NUCLEOTIDE SEQUENCE [LARGE SCALE GENOMIC DNA]</scope>
    <source>
        <strain evidence="4 5">MG-N-17</strain>
    </source>
</reference>
<name>A0A5R8KCX4_9BACT</name>
<dbReference type="Gene3D" id="3.40.50.2300">
    <property type="match status" value="1"/>
</dbReference>
<feature type="modified residue" description="4-aspartylphosphate" evidence="2">
    <location>
        <position position="56"/>
    </location>
</feature>
<dbReference type="InterPro" id="IPR011006">
    <property type="entry name" value="CheY-like_superfamily"/>
</dbReference>
<organism evidence="4 5">
    <name type="scientific">Phragmitibacter flavus</name>
    <dbReference type="NCBI Taxonomy" id="2576071"/>
    <lineage>
        <taxon>Bacteria</taxon>
        <taxon>Pseudomonadati</taxon>
        <taxon>Verrucomicrobiota</taxon>
        <taxon>Verrucomicrobiia</taxon>
        <taxon>Verrucomicrobiales</taxon>
        <taxon>Verrucomicrobiaceae</taxon>
        <taxon>Phragmitibacter</taxon>
    </lineage>
</organism>
<dbReference type="SUPFAM" id="SSF52172">
    <property type="entry name" value="CheY-like"/>
    <property type="match status" value="1"/>
</dbReference>
<dbReference type="PROSITE" id="PS50110">
    <property type="entry name" value="RESPONSE_REGULATORY"/>
    <property type="match status" value="1"/>
</dbReference>
<keyword evidence="5" id="KW-1185">Reference proteome</keyword>
<accession>A0A5R8KCX4</accession>
<evidence type="ECO:0000313" key="4">
    <source>
        <dbReference type="EMBL" id="TLD70160.1"/>
    </source>
</evidence>
<protein>
    <submittedName>
        <fullName evidence="4">Response regulator</fullName>
    </submittedName>
</protein>
<dbReference type="AlphaFoldDB" id="A0A5R8KCX4"/>
<dbReference type="SMART" id="SM00448">
    <property type="entry name" value="REC"/>
    <property type="match status" value="1"/>
</dbReference>
<evidence type="ECO:0000256" key="1">
    <source>
        <dbReference type="ARBA" id="ARBA00022553"/>
    </source>
</evidence>
<proteinExistence type="predicted"/>
<dbReference type="Proteomes" id="UP000306196">
    <property type="component" value="Unassembled WGS sequence"/>
</dbReference>
<dbReference type="Pfam" id="PF00072">
    <property type="entry name" value="Response_reg"/>
    <property type="match status" value="1"/>
</dbReference>
<dbReference type="OrthoDB" id="271936at2"/>
<feature type="domain" description="Response regulatory" evidence="3">
    <location>
        <begin position="7"/>
        <end position="121"/>
    </location>
</feature>
<gene>
    <name evidence="4" type="ORF">FEM03_13275</name>
</gene>
<dbReference type="RefSeq" id="WP_138086757.1">
    <property type="nucleotide sequence ID" value="NZ_VAUV01000009.1"/>
</dbReference>
<comment type="caution">
    <text evidence="4">The sequence shown here is derived from an EMBL/GenBank/DDBJ whole genome shotgun (WGS) entry which is preliminary data.</text>
</comment>
<keyword evidence="1 2" id="KW-0597">Phosphoprotein</keyword>
<evidence type="ECO:0000256" key="2">
    <source>
        <dbReference type="PROSITE-ProRule" id="PRU00169"/>
    </source>
</evidence>
<dbReference type="EMBL" id="VAUV01000009">
    <property type="protein sequence ID" value="TLD70160.1"/>
    <property type="molecule type" value="Genomic_DNA"/>
</dbReference>
<dbReference type="PANTHER" id="PTHR44591">
    <property type="entry name" value="STRESS RESPONSE REGULATOR PROTEIN 1"/>
    <property type="match status" value="1"/>
</dbReference>
<dbReference type="InterPro" id="IPR050595">
    <property type="entry name" value="Bact_response_regulator"/>
</dbReference>
<dbReference type="InterPro" id="IPR001789">
    <property type="entry name" value="Sig_transdc_resp-reg_receiver"/>
</dbReference>
<evidence type="ECO:0000313" key="5">
    <source>
        <dbReference type="Proteomes" id="UP000306196"/>
    </source>
</evidence>
<dbReference type="PANTHER" id="PTHR44591:SF3">
    <property type="entry name" value="RESPONSE REGULATORY DOMAIN-CONTAINING PROTEIN"/>
    <property type="match status" value="1"/>
</dbReference>
<sequence>MLINPPSICILDDDASVLRSIVHLLESGGFAASSFQHVAEFLAHVHEHEIKLAILDVFLGEENGLVVQTQLRRIAPDTQVIVMTGREQPGMQATAMENGAKAFLLKPFEDEMFLEQVREALSDIG</sequence>
<dbReference type="GO" id="GO:0000160">
    <property type="term" value="P:phosphorelay signal transduction system"/>
    <property type="evidence" value="ECO:0007669"/>
    <property type="project" value="InterPro"/>
</dbReference>